<keyword evidence="3" id="KW-1185">Reference proteome</keyword>
<protein>
    <recommendedName>
        <fullName evidence="4">Ecp2 effector protein domain-containing protein</fullName>
    </recommendedName>
</protein>
<dbReference type="EMBL" id="MU004234">
    <property type="protein sequence ID" value="KAF2670299.1"/>
    <property type="molecule type" value="Genomic_DNA"/>
</dbReference>
<accession>A0A6A6UDC5</accession>
<reference evidence="2" key="1">
    <citation type="journal article" date="2020" name="Stud. Mycol.">
        <title>101 Dothideomycetes genomes: a test case for predicting lifestyles and emergence of pathogens.</title>
        <authorList>
            <person name="Haridas S."/>
            <person name="Albert R."/>
            <person name="Binder M."/>
            <person name="Bloem J."/>
            <person name="Labutti K."/>
            <person name="Salamov A."/>
            <person name="Andreopoulos B."/>
            <person name="Baker S."/>
            <person name="Barry K."/>
            <person name="Bills G."/>
            <person name="Bluhm B."/>
            <person name="Cannon C."/>
            <person name="Castanera R."/>
            <person name="Culley D."/>
            <person name="Daum C."/>
            <person name="Ezra D."/>
            <person name="Gonzalez J."/>
            <person name="Henrissat B."/>
            <person name="Kuo A."/>
            <person name="Liang C."/>
            <person name="Lipzen A."/>
            <person name="Lutzoni F."/>
            <person name="Magnuson J."/>
            <person name="Mondo S."/>
            <person name="Nolan M."/>
            <person name="Ohm R."/>
            <person name="Pangilinan J."/>
            <person name="Park H.-J."/>
            <person name="Ramirez L."/>
            <person name="Alfaro M."/>
            <person name="Sun H."/>
            <person name="Tritt A."/>
            <person name="Yoshinaga Y."/>
            <person name="Zwiers L.-H."/>
            <person name="Turgeon B."/>
            <person name="Goodwin S."/>
            <person name="Spatafora J."/>
            <person name="Crous P."/>
            <person name="Grigoriev I."/>
        </authorList>
    </citation>
    <scope>NUCLEOTIDE SEQUENCE</scope>
    <source>
        <strain evidence="2">CBS 115976</strain>
    </source>
</reference>
<feature type="signal peptide" evidence="1">
    <location>
        <begin position="1"/>
        <end position="18"/>
    </location>
</feature>
<gene>
    <name evidence="2" type="ORF">BT63DRAFT_478470</name>
</gene>
<evidence type="ECO:0000313" key="2">
    <source>
        <dbReference type="EMBL" id="KAF2670299.1"/>
    </source>
</evidence>
<keyword evidence="1" id="KW-0732">Signal</keyword>
<name>A0A6A6UDC5_9PEZI</name>
<evidence type="ECO:0000313" key="3">
    <source>
        <dbReference type="Proteomes" id="UP000799302"/>
    </source>
</evidence>
<dbReference type="AlphaFoldDB" id="A0A6A6UDC5"/>
<evidence type="ECO:0008006" key="4">
    <source>
        <dbReference type="Google" id="ProtNLM"/>
    </source>
</evidence>
<organism evidence="2 3">
    <name type="scientific">Microthyrium microscopicum</name>
    <dbReference type="NCBI Taxonomy" id="703497"/>
    <lineage>
        <taxon>Eukaryota</taxon>
        <taxon>Fungi</taxon>
        <taxon>Dikarya</taxon>
        <taxon>Ascomycota</taxon>
        <taxon>Pezizomycotina</taxon>
        <taxon>Dothideomycetes</taxon>
        <taxon>Dothideomycetes incertae sedis</taxon>
        <taxon>Microthyriales</taxon>
        <taxon>Microthyriaceae</taxon>
        <taxon>Microthyrium</taxon>
    </lineage>
</organism>
<sequence>MKLFLVVSRLVAITPVIALALNRADSAGALTASKHIASRNTLPVPKDPYRHLGQMHHLPHVSGFDENCNAKVSATCNRKHNFGVLNRHYIVGVEKYCPTHHDTNCWNWEESLGLDGSKLKDAISDHWCLGTNFTFSAGFNTDNNAVEIAPSGYYWMATMQTPIGCGQGALRNRMDKAGIPE</sequence>
<dbReference type="Proteomes" id="UP000799302">
    <property type="component" value="Unassembled WGS sequence"/>
</dbReference>
<feature type="chain" id="PRO_5025591261" description="Ecp2 effector protein domain-containing protein" evidence="1">
    <location>
        <begin position="19"/>
        <end position="181"/>
    </location>
</feature>
<proteinExistence type="predicted"/>
<evidence type="ECO:0000256" key="1">
    <source>
        <dbReference type="SAM" id="SignalP"/>
    </source>
</evidence>